<sequence length="666" mass="74304">MDEATAANPRNPSQGPDDRQAAKTRYSSVSAIFTQARDFVIAGGNFTNINHPPASASEPPKDFRRIPLGDLILNYEICCPTNTTVVRLRKTRTYMRKMYSAEIVGLQSPTTVAVISGPGAEEQWKSEVARYSNIRCASRDNCLDYLEGLNSMMMKRHPNLFHLYGITSSGGIHALIFHDDLVPWPPYFCHEYDASHFFQVFFCISMRTQVHGANQHVQHISGRPLGLGDYTVWIRPSKGALHIELTPPESRANVFDPVEKLHALLPPSSSLLNPPHPSELIRSISLESYHGICSWDLAYDDWFTPPTGMQIQLGSIVHVPNLADGGGKLHEGFQVAVIPGFDDKTSFWCTEDAHVDGAWTRMLEEGTVILPEGWIRVDSACVVDRYCLCTDVNPTILKAWVAQASHVFASLEITGNRHEYVFLHCWRVIMQLSGPVEDLPPGYVFLCPPAYQLTGNGRYQVPECPAYWSLDPSGAQRLAREEAARMGFPQFELDIKMGGFSWSEEDYAGIREFHLAKGYDPDSLHMAKDLRYRLYDLACENNELHAFLRHFGKDGESNASIEVPSSEMDKTGSIFGEENDSVEDEAPATSGVDESYAFIEMADSEMDRTRWIVGEQDDSVEDVPGVYQSSQFDEAEITQPSPPGMLIIYVQLALIGLCFALTLGSL</sequence>
<dbReference type="AlphaFoldDB" id="A0AAD7B9L9"/>
<accession>A0AAD7B9L9</accession>
<gene>
    <name evidence="2" type="ORF">FB45DRAFT_1036167</name>
</gene>
<keyword evidence="3" id="KW-1185">Reference proteome</keyword>
<proteinExistence type="predicted"/>
<evidence type="ECO:0000313" key="2">
    <source>
        <dbReference type="EMBL" id="KAJ7614057.1"/>
    </source>
</evidence>
<name>A0AAD7B9L9_9AGAR</name>
<comment type="caution">
    <text evidence="2">The sequence shown here is derived from an EMBL/GenBank/DDBJ whole genome shotgun (WGS) entry which is preliminary data.</text>
</comment>
<dbReference type="Proteomes" id="UP001221142">
    <property type="component" value="Unassembled WGS sequence"/>
</dbReference>
<evidence type="ECO:0000313" key="3">
    <source>
        <dbReference type="Proteomes" id="UP001221142"/>
    </source>
</evidence>
<feature type="region of interest" description="Disordered" evidence="1">
    <location>
        <begin position="1"/>
        <end position="26"/>
    </location>
</feature>
<dbReference type="EMBL" id="JARKIF010000027">
    <property type="protein sequence ID" value="KAJ7614057.1"/>
    <property type="molecule type" value="Genomic_DNA"/>
</dbReference>
<organism evidence="2 3">
    <name type="scientific">Roridomyces roridus</name>
    <dbReference type="NCBI Taxonomy" id="1738132"/>
    <lineage>
        <taxon>Eukaryota</taxon>
        <taxon>Fungi</taxon>
        <taxon>Dikarya</taxon>
        <taxon>Basidiomycota</taxon>
        <taxon>Agaricomycotina</taxon>
        <taxon>Agaricomycetes</taxon>
        <taxon>Agaricomycetidae</taxon>
        <taxon>Agaricales</taxon>
        <taxon>Marasmiineae</taxon>
        <taxon>Mycenaceae</taxon>
        <taxon>Roridomyces</taxon>
    </lineage>
</organism>
<reference evidence="2" key="1">
    <citation type="submission" date="2023-03" db="EMBL/GenBank/DDBJ databases">
        <title>Massive genome expansion in bonnet fungi (Mycena s.s.) driven by repeated elements and novel gene families across ecological guilds.</title>
        <authorList>
            <consortium name="Lawrence Berkeley National Laboratory"/>
            <person name="Harder C.B."/>
            <person name="Miyauchi S."/>
            <person name="Viragh M."/>
            <person name="Kuo A."/>
            <person name="Thoen E."/>
            <person name="Andreopoulos B."/>
            <person name="Lu D."/>
            <person name="Skrede I."/>
            <person name="Drula E."/>
            <person name="Henrissat B."/>
            <person name="Morin E."/>
            <person name="Kohler A."/>
            <person name="Barry K."/>
            <person name="LaButti K."/>
            <person name="Morin E."/>
            <person name="Salamov A."/>
            <person name="Lipzen A."/>
            <person name="Mereny Z."/>
            <person name="Hegedus B."/>
            <person name="Baldrian P."/>
            <person name="Stursova M."/>
            <person name="Weitz H."/>
            <person name="Taylor A."/>
            <person name="Grigoriev I.V."/>
            <person name="Nagy L.G."/>
            <person name="Martin F."/>
            <person name="Kauserud H."/>
        </authorList>
    </citation>
    <scope>NUCLEOTIDE SEQUENCE</scope>
    <source>
        <strain evidence="2">9284</strain>
    </source>
</reference>
<evidence type="ECO:0000256" key="1">
    <source>
        <dbReference type="SAM" id="MobiDB-lite"/>
    </source>
</evidence>
<protein>
    <submittedName>
        <fullName evidence="2">Uncharacterized protein</fullName>
    </submittedName>
</protein>